<organism evidence="1 2">
    <name type="scientific">Thalassiosira oceanica</name>
    <name type="common">Marine diatom</name>
    <dbReference type="NCBI Taxonomy" id="159749"/>
    <lineage>
        <taxon>Eukaryota</taxon>
        <taxon>Sar</taxon>
        <taxon>Stramenopiles</taxon>
        <taxon>Ochrophyta</taxon>
        <taxon>Bacillariophyta</taxon>
        <taxon>Coscinodiscophyceae</taxon>
        <taxon>Thalassiosirophycidae</taxon>
        <taxon>Thalassiosirales</taxon>
        <taxon>Thalassiosiraceae</taxon>
        <taxon>Thalassiosira</taxon>
    </lineage>
</organism>
<sequence>MDKQVPSANSQLGIATARDAGGRTIAPVANWTSIGEGEGGAVTSVSTPRIRQAGVDEDTGIQIGTRPTTSMMLTPTMTLISTTTGIMFEIAITTTRTTEGGATTIDATGCTGDTATEAEGDATVVTVIMTRTGAITPMIRIAT</sequence>
<name>K0T7W3_THAOC</name>
<reference evidence="1 2" key="1">
    <citation type="journal article" date="2012" name="Genome Biol.">
        <title>Genome and low-iron response of an oceanic diatom adapted to chronic iron limitation.</title>
        <authorList>
            <person name="Lommer M."/>
            <person name="Specht M."/>
            <person name="Roy A.S."/>
            <person name="Kraemer L."/>
            <person name="Andreson R."/>
            <person name="Gutowska M.A."/>
            <person name="Wolf J."/>
            <person name="Bergner S.V."/>
            <person name="Schilhabel M.B."/>
            <person name="Klostermeier U.C."/>
            <person name="Beiko R.G."/>
            <person name="Rosenstiel P."/>
            <person name="Hippler M."/>
            <person name="Laroche J."/>
        </authorList>
    </citation>
    <scope>NUCLEOTIDE SEQUENCE [LARGE SCALE GENOMIC DNA]</scope>
    <source>
        <strain evidence="1 2">CCMP1005</strain>
    </source>
</reference>
<dbReference type="Proteomes" id="UP000266841">
    <property type="component" value="Unassembled WGS sequence"/>
</dbReference>
<dbReference type="AlphaFoldDB" id="K0T7W3"/>
<keyword evidence="2" id="KW-1185">Reference proteome</keyword>
<protein>
    <submittedName>
        <fullName evidence="1">Uncharacterized protein</fullName>
    </submittedName>
</protein>
<comment type="caution">
    <text evidence="1">The sequence shown here is derived from an EMBL/GenBank/DDBJ whole genome shotgun (WGS) entry which is preliminary data.</text>
</comment>
<dbReference type="EMBL" id="AGNL01014780">
    <property type="protein sequence ID" value="EJK66552.1"/>
    <property type="molecule type" value="Genomic_DNA"/>
</dbReference>
<evidence type="ECO:0000313" key="2">
    <source>
        <dbReference type="Proteomes" id="UP000266841"/>
    </source>
</evidence>
<gene>
    <name evidence="1" type="ORF">THAOC_12528</name>
</gene>
<proteinExistence type="predicted"/>
<accession>K0T7W3</accession>
<evidence type="ECO:0000313" key="1">
    <source>
        <dbReference type="EMBL" id="EJK66552.1"/>
    </source>
</evidence>